<keyword evidence="2" id="KW-1185">Reference proteome</keyword>
<dbReference type="Proteomes" id="UP001371305">
    <property type="component" value="Unassembled WGS sequence"/>
</dbReference>
<organism evidence="1 2">
    <name type="scientific">Luteolibacter soli</name>
    <dbReference type="NCBI Taxonomy" id="3135280"/>
    <lineage>
        <taxon>Bacteria</taxon>
        <taxon>Pseudomonadati</taxon>
        <taxon>Verrucomicrobiota</taxon>
        <taxon>Verrucomicrobiia</taxon>
        <taxon>Verrucomicrobiales</taxon>
        <taxon>Verrucomicrobiaceae</taxon>
        <taxon>Luteolibacter</taxon>
    </lineage>
</organism>
<sequence>MDTDKRFAYLNDLPFFVGTLPTSMNANRVGDVLWPLLLSHLPASIAFKIDLPRAGRRREKQSDGSFISGFQPRIQLSQDHPHDVECSVGMMRIVARRVTDLVVVGNEDGSETVSWTEARRFWRKQNHETGEAYEEEIMPERRREETLSMAQYSFH</sequence>
<proteinExistence type="predicted"/>
<accession>A0ABU9B4W3</accession>
<reference evidence="1 2" key="1">
    <citation type="submission" date="2024-04" db="EMBL/GenBank/DDBJ databases">
        <title>Luteolibacter sp. isolated from soil.</title>
        <authorList>
            <person name="An J."/>
        </authorList>
    </citation>
    <scope>NUCLEOTIDE SEQUENCE [LARGE SCALE GENOMIC DNA]</scope>
    <source>
        <strain evidence="1 2">Y139</strain>
    </source>
</reference>
<dbReference type="EMBL" id="JBBUKT010000018">
    <property type="protein sequence ID" value="MEK7954302.1"/>
    <property type="molecule type" value="Genomic_DNA"/>
</dbReference>
<gene>
    <name evidence="1" type="ORF">WKV53_27545</name>
</gene>
<evidence type="ECO:0000313" key="1">
    <source>
        <dbReference type="EMBL" id="MEK7954302.1"/>
    </source>
</evidence>
<evidence type="ECO:0000313" key="2">
    <source>
        <dbReference type="Proteomes" id="UP001371305"/>
    </source>
</evidence>
<name>A0ABU9B4W3_9BACT</name>
<comment type="caution">
    <text evidence="1">The sequence shown here is derived from an EMBL/GenBank/DDBJ whole genome shotgun (WGS) entry which is preliminary data.</text>
</comment>
<protein>
    <submittedName>
        <fullName evidence="1">Uncharacterized protein</fullName>
    </submittedName>
</protein>
<dbReference type="RefSeq" id="WP_341408070.1">
    <property type="nucleotide sequence ID" value="NZ_JBBUKT010000018.1"/>
</dbReference>